<reference evidence="6 7" key="1">
    <citation type="submission" date="2019-10" db="EMBL/GenBank/DDBJ databases">
        <title>Comparative genomics of sulfur disproportionating microorganisms.</title>
        <authorList>
            <person name="Ward L.M."/>
            <person name="Bertran E."/>
            <person name="Johnston D."/>
        </authorList>
    </citation>
    <scope>NUCLEOTIDE SEQUENCE [LARGE SCALE GENOMIC DNA]</scope>
    <source>
        <strain evidence="6 7">DSM 14055</strain>
    </source>
</reference>
<dbReference type="PANTHER" id="PTHR37306">
    <property type="entry name" value="COLICIN V PRODUCTION PROTEIN"/>
    <property type="match status" value="1"/>
</dbReference>
<comment type="caution">
    <text evidence="6">The sequence shown here is derived from an EMBL/GenBank/DDBJ whole genome shotgun (WGS) entry which is preliminary data.</text>
</comment>
<organism evidence="6 7">
    <name type="scientific">Desulfofundulus thermobenzoicus</name>
    <dbReference type="NCBI Taxonomy" id="29376"/>
    <lineage>
        <taxon>Bacteria</taxon>
        <taxon>Bacillati</taxon>
        <taxon>Bacillota</taxon>
        <taxon>Clostridia</taxon>
        <taxon>Eubacteriales</taxon>
        <taxon>Peptococcaceae</taxon>
        <taxon>Desulfofundulus</taxon>
    </lineage>
</organism>
<dbReference type="OrthoDB" id="9810601at2"/>
<feature type="transmembrane region" description="Helical" evidence="5">
    <location>
        <begin position="135"/>
        <end position="153"/>
    </location>
</feature>
<evidence type="ECO:0000256" key="4">
    <source>
        <dbReference type="ARBA" id="ARBA00023136"/>
    </source>
</evidence>
<gene>
    <name evidence="6" type="ORF">GFC01_15450</name>
</gene>
<name>A0A6N7IU83_9FIRM</name>
<evidence type="ECO:0000256" key="1">
    <source>
        <dbReference type="ARBA" id="ARBA00004141"/>
    </source>
</evidence>
<evidence type="ECO:0000256" key="3">
    <source>
        <dbReference type="ARBA" id="ARBA00022989"/>
    </source>
</evidence>
<evidence type="ECO:0008006" key="8">
    <source>
        <dbReference type="Google" id="ProtNLM"/>
    </source>
</evidence>
<dbReference type="PANTHER" id="PTHR37306:SF1">
    <property type="entry name" value="COLICIN V PRODUCTION PROTEIN"/>
    <property type="match status" value="1"/>
</dbReference>
<evidence type="ECO:0000256" key="2">
    <source>
        <dbReference type="ARBA" id="ARBA00022692"/>
    </source>
</evidence>
<dbReference type="InterPro" id="IPR003825">
    <property type="entry name" value="Colicin-V_CvpA"/>
</dbReference>
<protein>
    <recommendedName>
        <fullName evidence="8">CvpA family protein</fullName>
    </recommendedName>
</protein>
<keyword evidence="7" id="KW-1185">Reference proteome</keyword>
<proteinExistence type="predicted"/>
<feature type="transmembrane region" description="Helical" evidence="5">
    <location>
        <begin position="93"/>
        <end position="115"/>
    </location>
</feature>
<accession>A0A6N7IU83</accession>
<evidence type="ECO:0000313" key="6">
    <source>
        <dbReference type="EMBL" id="MQL53632.1"/>
    </source>
</evidence>
<keyword evidence="4 5" id="KW-0472">Membrane</keyword>
<dbReference type="AlphaFoldDB" id="A0A6N7IU83"/>
<dbReference type="GO" id="GO:0016020">
    <property type="term" value="C:membrane"/>
    <property type="evidence" value="ECO:0007669"/>
    <property type="project" value="UniProtKB-SubCell"/>
</dbReference>
<evidence type="ECO:0000313" key="7">
    <source>
        <dbReference type="Proteomes" id="UP000441717"/>
    </source>
</evidence>
<dbReference type="EMBL" id="WHYR01000058">
    <property type="protein sequence ID" value="MQL53632.1"/>
    <property type="molecule type" value="Genomic_DNA"/>
</dbReference>
<evidence type="ECO:0000256" key="5">
    <source>
        <dbReference type="SAM" id="Phobius"/>
    </source>
</evidence>
<keyword evidence="2 5" id="KW-0812">Transmembrane</keyword>
<dbReference type="GO" id="GO:0009403">
    <property type="term" value="P:toxin biosynthetic process"/>
    <property type="evidence" value="ECO:0007669"/>
    <property type="project" value="InterPro"/>
</dbReference>
<comment type="subcellular location">
    <subcellularLocation>
        <location evidence="1">Membrane</location>
        <topology evidence="1">Multi-pass membrane protein</topology>
    </subcellularLocation>
</comment>
<sequence>MNWLDVLIILIIAWSAWRGLETGLVAGLARLTGLFLGLAAAMRYHTALAGYLSGQWPLEQWIRERLTAPTGGIPAGFNLPAWEKLIARGVLEILAFILILLLVSQLVCLTGQMAARAARFSFLGPVDRAGGVLLGAVRGLAMVVILLVLLTALTPTGGGGARVLPPWLDRAVAGSSLARPLIEVATGALKLTLPANVPATGVFRDITGPGKSI</sequence>
<dbReference type="Pfam" id="PF02674">
    <property type="entry name" value="Colicin_V"/>
    <property type="match status" value="1"/>
</dbReference>
<dbReference type="Proteomes" id="UP000441717">
    <property type="component" value="Unassembled WGS sequence"/>
</dbReference>
<keyword evidence="3 5" id="KW-1133">Transmembrane helix</keyword>